<evidence type="ECO:0000256" key="13">
    <source>
        <dbReference type="ARBA" id="ARBA00049723"/>
    </source>
</evidence>
<evidence type="ECO:0000256" key="3">
    <source>
        <dbReference type="ARBA" id="ARBA00022548"/>
    </source>
</evidence>
<keyword evidence="18" id="KW-1185">Reference proteome</keyword>
<keyword evidence="6 17" id="KW-0560">Oxidoreductase</keyword>
<dbReference type="AlphaFoldDB" id="A0A7Y9J7L6"/>
<evidence type="ECO:0000256" key="5">
    <source>
        <dbReference type="ARBA" id="ARBA00022827"/>
    </source>
</evidence>
<protein>
    <recommendedName>
        <fullName evidence="14">Cholesterol oxidase</fullName>
        <ecNumber evidence="13">1.1.3.6</ecNumber>
        <ecNumber evidence="11">5.3.3.1</ecNumber>
    </recommendedName>
    <alternativeName>
        <fullName evidence="15">Cholesterol isomerase</fullName>
    </alternativeName>
</protein>
<keyword evidence="9" id="KW-0753">Steroid metabolism</keyword>
<evidence type="ECO:0000256" key="1">
    <source>
        <dbReference type="ARBA" id="ARBA00001974"/>
    </source>
</evidence>
<keyword evidence="4" id="KW-0285">Flavoprotein</keyword>
<evidence type="ECO:0000256" key="2">
    <source>
        <dbReference type="ARBA" id="ARBA00010790"/>
    </source>
</evidence>
<organism evidence="17 18">
    <name type="scientific">Actinomycetospora corticicola</name>
    <dbReference type="NCBI Taxonomy" id="663602"/>
    <lineage>
        <taxon>Bacteria</taxon>
        <taxon>Bacillati</taxon>
        <taxon>Actinomycetota</taxon>
        <taxon>Actinomycetes</taxon>
        <taxon>Pseudonocardiales</taxon>
        <taxon>Pseudonocardiaceae</taxon>
        <taxon>Actinomycetospora</taxon>
    </lineage>
</organism>
<dbReference type="Gene3D" id="3.50.50.60">
    <property type="entry name" value="FAD/NAD(P)-binding domain"/>
    <property type="match status" value="3"/>
</dbReference>
<evidence type="ECO:0000313" key="17">
    <source>
        <dbReference type="EMBL" id="NYD38363.1"/>
    </source>
</evidence>
<gene>
    <name evidence="17" type="ORF">BJ983_004465</name>
</gene>
<evidence type="ECO:0000256" key="9">
    <source>
        <dbReference type="ARBA" id="ARBA00023221"/>
    </source>
</evidence>
<dbReference type="EC" id="1.1.3.6" evidence="13"/>
<sequence>MRDHHHDVLVIGSGFGGSVSALRLTEKGYRVGVLEAGRRFSPETLPSTSWDVRNFLWAPALGCYGIQRIHVLRDVVVLAGAGVGGGSLNYANTLYQPSSEAFYRDPQWASITDWRAELDPFYEQAQRMLGVVTQPTVTPSDEVMRQVAREWGREDTVTPTQVGVYFGEGPGVTVPDPFFGGAGPDRTGCIECGECMTGCRHGAKNTLDRNYLGLAERAGALVYPETTVLSVRPRPDGGWEVVTRPTRKGRRRRTVYTADQVIFSAGTWGTQSLLHRLRDTGVLPSISARLGHLTRTNSEALVGAMSRRASERGGPRDFTQGVAITSSWHPDPDTHIEPCRYGYGSNAMGLLTTLMTDGGGRVPRGLKILGQAVRHPGRFARSFDKRRWSERTVIALVMQSLDNSITVRRRFGRLVSRQGHGTPNPTWIPAANATTRRMAEIIDGDPGGTWGEAVNMPMTAHFIGGCAIGSSPADGVIDAYQRLYGYEGLHVVDGSALSANLGVNPSLTITAQAERAMSFWPNKGETDPRPPLGAGYERLEPVAPVHPVVPADAPGALRTVTLPVPTVPPRVPVAGS</sequence>
<dbReference type="SUPFAM" id="SSF51905">
    <property type="entry name" value="FAD/NAD(P)-binding domain"/>
    <property type="match status" value="1"/>
</dbReference>
<evidence type="ECO:0000256" key="8">
    <source>
        <dbReference type="ARBA" id="ARBA00023166"/>
    </source>
</evidence>
<dbReference type="GO" id="GO:0050660">
    <property type="term" value="F:flavin adenine dinucleotide binding"/>
    <property type="evidence" value="ECO:0007669"/>
    <property type="project" value="InterPro"/>
</dbReference>
<comment type="caution">
    <text evidence="17">The sequence shown here is derived from an EMBL/GenBank/DDBJ whole genome shotgun (WGS) entry which is preliminary data.</text>
</comment>
<keyword evidence="3" id="KW-0153">Cholesterol metabolism</keyword>
<dbReference type="InterPro" id="IPR052542">
    <property type="entry name" value="Cholesterol_Oxidase"/>
</dbReference>
<dbReference type="Pfam" id="PF00890">
    <property type="entry name" value="FAD_binding_2"/>
    <property type="match status" value="1"/>
</dbReference>
<evidence type="ECO:0000256" key="7">
    <source>
        <dbReference type="ARBA" id="ARBA00023098"/>
    </source>
</evidence>
<dbReference type="EC" id="5.3.3.1" evidence="11"/>
<comment type="similarity">
    <text evidence="2">Belongs to the GMC oxidoreductase family.</text>
</comment>
<keyword evidence="7" id="KW-0443">Lipid metabolism</keyword>
<keyword evidence="5" id="KW-0274">FAD</keyword>
<dbReference type="InterPro" id="IPR003953">
    <property type="entry name" value="FAD-dep_OxRdtase_2_FAD-bd"/>
</dbReference>
<dbReference type="Pfam" id="PF05199">
    <property type="entry name" value="GMC_oxred_C"/>
    <property type="match status" value="1"/>
</dbReference>
<dbReference type="GO" id="GO:0008203">
    <property type="term" value="P:cholesterol metabolic process"/>
    <property type="evidence" value="ECO:0007669"/>
    <property type="project" value="UniProtKB-KW"/>
</dbReference>
<dbReference type="PANTHER" id="PTHR47470:SF1">
    <property type="entry name" value="FAD-DEPENDENT OXIDOREDUCTASE 2 FAD BINDING DOMAIN-CONTAINING PROTEIN"/>
    <property type="match status" value="1"/>
</dbReference>
<evidence type="ECO:0000256" key="11">
    <source>
        <dbReference type="ARBA" id="ARBA00038856"/>
    </source>
</evidence>
<comment type="cofactor">
    <cofactor evidence="1">
        <name>FAD</name>
        <dbReference type="ChEBI" id="CHEBI:57692"/>
    </cofactor>
</comment>
<dbReference type="RefSeq" id="WP_179795820.1">
    <property type="nucleotide sequence ID" value="NZ_BAABHP010000006.1"/>
</dbReference>
<evidence type="ECO:0000256" key="15">
    <source>
        <dbReference type="ARBA" id="ARBA00049778"/>
    </source>
</evidence>
<dbReference type="PROSITE" id="PS51379">
    <property type="entry name" value="4FE4S_FER_2"/>
    <property type="match status" value="1"/>
</dbReference>
<evidence type="ECO:0000256" key="14">
    <source>
        <dbReference type="ARBA" id="ARBA00049744"/>
    </source>
</evidence>
<dbReference type="GO" id="GO:0004769">
    <property type="term" value="F:steroid Delta-isomerase activity"/>
    <property type="evidence" value="ECO:0007669"/>
    <property type="project" value="UniProtKB-EC"/>
</dbReference>
<dbReference type="EMBL" id="JACCBN010000001">
    <property type="protein sequence ID" value="NYD38363.1"/>
    <property type="molecule type" value="Genomic_DNA"/>
</dbReference>
<dbReference type="GO" id="GO:0016995">
    <property type="term" value="F:cholesterol oxidase activity"/>
    <property type="evidence" value="ECO:0007669"/>
    <property type="project" value="UniProtKB-EC"/>
</dbReference>
<feature type="domain" description="4Fe-4S ferredoxin-type" evidence="16">
    <location>
        <begin position="180"/>
        <end position="209"/>
    </location>
</feature>
<keyword evidence="10" id="KW-0413">Isomerase</keyword>
<dbReference type="InterPro" id="IPR017896">
    <property type="entry name" value="4Fe4S_Fe-S-bd"/>
</dbReference>
<dbReference type="Pfam" id="PF00732">
    <property type="entry name" value="GMC_oxred_N"/>
    <property type="match status" value="1"/>
</dbReference>
<evidence type="ECO:0000256" key="6">
    <source>
        <dbReference type="ARBA" id="ARBA00023002"/>
    </source>
</evidence>
<dbReference type="Proteomes" id="UP000535890">
    <property type="component" value="Unassembled WGS sequence"/>
</dbReference>
<evidence type="ECO:0000313" key="18">
    <source>
        <dbReference type="Proteomes" id="UP000535890"/>
    </source>
</evidence>
<keyword evidence="8" id="KW-1207">Sterol metabolism</keyword>
<dbReference type="InterPro" id="IPR000172">
    <property type="entry name" value="GMC_OxRdtase_N"/>
</dbReference>
<evidence type="ECO:0000256" key="10">
    <source>
        <dbReference type="ARBA" id="ARBA00023235"/>
    </source>
</evidence>
<comment type="pathway">
    <text evidence="12">Steroid metabolism; cholesterol degradation.</text>
</comment>
<dbReference type="InterPro" id="IPR036188">
    <property type="entry name" value="FAD/NAD-bd_sf"/>
</dbReference>
<name>A0A7Y9J7L6_9PSEU</name>
<reference evidence="17 18" key="1">
    <citation type="submission" date="2020-07" db="EMBL/GenBank/DDBJ databases">
        <title>Sequencing the genomes of 1000 actinobacteria strains.</title>
        <authorList>
            <person name="Klenk H.-P."/>
        </authorList>
    </citation>
    <scope>NUCLEOTIDE SEQUENCE [LARGE SCALE GENOMIC DNA]</scope>
    <source>
        <strain evidence="17 18">DSM 45772</strain>
    </source>
</reference>
<evidence type="ECO:0000256" key="4">
    <source>
        <dbReference type="ARBA" id="ARBA00022630"/>
    </source>
</evidence>
<proteinExistence type="inferred from homology"/>
<dbReference type="InterPro" id="IPR007867">
    <property type="entry name" value="GMC_OxRtase_C"/>
</dbReference>
<dbReference type="PANTHER" id="PTHR47470">
    <property type="entry name" value="CHOLESTEROL OXIDASE"/>
    <property type="match status" value="1"/>
</dbReference>
<evidence type="ECO:0000259" key="16">
    <source>
        <dbReference type="PROSITE" id="PS51379"/>
    </source>
</evidence>
<evidence type="ECO:0000256" key="12">
    <source>
        <dbReference type="ARBA" id="ARBA00049645"/>
    </source>
</evidence>
<accession>A0A7Y9J7L6</accession>